<evidence type="ECO:0000313" key="1">
    <source>
        <dbReference type="EMBL" id="OQR87575.1"/>
    </source>
</evidence>
<accession>A0A1V9YPC8</accession>
<dbReference type="EMBL" id="JNBR01001431">
    <property type="protein sequence ID" value="OQR87575.1"/>
    <property type="molecule type" value="Genomic_DNA"/>
</dbReference>
<organism evidence="1 2">
    <name type="scientific">Achlya hypogyna</name>
    <name type="common">Oomycete</name>
    <name type="synonym">Protoachlya hypogyna</name>
    <dbReference type="NCBI Taxonomy" id="1202772"/>
    <lineage>
        <taxon>Eukaryota</taxon>
        <taxon>Sar</taxon>
        <taxon>Stramenopiles</taxon>
        <taxon>Oomycota</taxon>
        <taxon>Saprolegniomycetes</taxon>
        <taxon>Saprolegniales</taxon>
        <taxon>Achlyaceae</taxon>
        <taxon>Achlya</taxon>
    </lineage>
</organism>
<proteinExistence type="predicted"/>
<gene>
    <name evidence="1" type="ORF">ACHHYP_08471</name>
</gene>
<reference evidence="1 2" key="1">
    <citation type="journal article" date="2014" name="Genome Biol. Evol.">
        <title>The secreted proteins of Achlya hypogyna and Thraustotheca clavata identify the ancestral oomycete secretome and reveal gene acquisitions by horizontal gene transfer.</title>
        <authorList>
            <person name="Misner I."/>
            <person name="Blouin N."/>
            <person name="Leonard G."/>
            <person name="Richards T.A."/>
            <person name="Lane C.E."/>
        </authorList>
    </citation>
    <scope>NUCLEOTIDE SEQUENCE [LARGE SCALE GENOMIC DNA]</scope>
    <source>
        <strain evidence="1 2">ATCC 48635</strain>
    </source>
</reference>
<sequence length="215" mass="24216">MTLNQDHDRAVLRSMTYNEVARLARAHGVQSSKRHMSKSFMIDAILTRDATSDEGTLDCEAKIAATHDYFTVKDEIDEYLAEHNLASASALLISWHERPVHYALQALLTMDGAEPEWSTVRSTEHAAPKDLLDDVVAYFCDGIEHVGHVVILPEGPQEWMLLGQRLRDFCYDRCMQVVARSSEAFPLATLTLLCDGNYVQLSMHPMPEGYNSLFT</sequence>
<keyword evidence="2" id="KW-1185">Reference proteome</keyword>
<evidence type="ECO:0000313" key="2">
    <source>
        <dbReference type="Proteomes" id="UP000243579"/>
    </source>
</evidence>
<dbReference type="Proteomes" id="UP000243579">
    <property type="component" value="Unassembled WGS sequence"/>
</dbReference>
<name>A0A1V9YPC8_ACHHY</name>
<protein>
    <submittedName>
        <fullName evidence="1">Uncharacterized protein</fullName>
    </submittedName>
</protein>
<dbReference type="AlphaFoldDB" id="A0A1V9YPC8"/>
<dbReference type="OrthoDB" id="64639at2759"/>
<comment type="caution">
    <text evidence="1">The sequence shown here is derived from an EMBL/GenBank/DDBJ whole genome shotgun (WGS) entry which is preliminary data.</text>
</comment>